<dbReference type="PANTHER" id="PTHR11926">
    <property type="entry name" value="GLUCOSYL/GLUCURONOSYL TRANSFERASES"/>
    <property type="match status" value="1"/>
</dbReference>
<dbReference type="GO" id="GO:0080044">
    <property type="term" value="F:quercetin 7-O-glucosyltransferase activity"/>
    <property type="evidence" value="ECO:0007669"/>
    <property type="project" value="TreeGrafter"/>
</dbReference>
<dbReference type="GO" id="GO:0080043">
    <property type="term" value="F:quercetin 3-O-glucosyltransferase activity"/>
    <property type="evidence" value="ECO:0007669"/>
    <property type="project" value="TreeGrafter"/>
</dbReference>
<comment type="caution">
    <text evidence="3">The sequence shown here is derived from an EMBL/GenBank/DDBJ whole genome shotgun (WGS) entry which is preliminary data.</text>
</comment>
<comment type="similarity">
    <text evidence="1">Belongs to the UDP-glycosyltransferase family.</text>
</comment>
<dbReference type="SUPFAM" id="SSF53756">
    <property type="entry name" value="UDP-Glycosyltransferase/glycogen phosphorylase"/>
    <property type="match status" value="1"/>
</dbReference>
<sequence>MEIADADPALLSCHILAIPYPGRGHINPLMNLCKLIAATSTPNHLLQISFIPKPDNIQFRTIPNVIPSEKDRSKDFLGFVKAVFTKMEALVDSIFEGLPKPNVILADSFLPWAVSIGERRNIPVASFWTMSVTTFSIFYHHQLLLANGHFEANFTEQGEEVVNYIPGIKPICVKDFPSSFHRKREMLPFLVEYVSQMVSKAQYALFTTIEALESQVIEVLKAESPVPILTVGLTIPYLDTKFKSNQLSRHGLMINLRTLFYTYPKEVSCQYQKNS</sequence>
<keyword evidence="2" id="KW-0328">Glycosyltransferase</keyword>
<reference evidence="3 4" key="1">
    <citation type="submission" date="2023-10" db="EMBL/GenBank/DDBJ databases">
        <title>Genome-Wide Identification Analysis in wild type Solanum Pinnatisectum Reveals Some Genes Defensing Phytophthora Infestans.</title>
        <authorList>
            <person name="Sun C."/>
        </authorList>
    </citation>
    <scope>NUCLEOTIDE SEQUENCE [LARGE SCALE GENOMIC DNA]</scope>
    <source>
        <strain evidence="3">LQN</strain>
        <tissue evidence="3">Leaf</tissue>
    </source>
</reference>
<protein>
    <submittedName>
        <fullName evidence="3">Uncharacterized protein</fullName>
    </submittedName>
</protein>
<evidence type="ECO:0000256" key="1">
    <source>
        <dbReference type="ARBA" id="ARBA00009995"/>
    </source>
</evidence>
<organism evidence="3 4">
    <name type="scientific">Solanum pinnatisectum</name>
    <name type="common">tansyleaf nightshade</name>
    <dbReference type="NCBI Taxonomy" id="50273"/>
    <lineage>
        <taxon>Eukaryota</taxon>
        <taxon>Viridiplantae</taxon>
        <taxon>Streptophyta</taxon>
        <taxon>Embryophyta</taxon>
        <taxon>Tracheophyta</taxon>
        <taxon>Spermatophyta</taxon>
        <taxon>Magnoliopsida</taxon>
        <taxon>eudicotyledons</taxon>
        <taxon>Gunneridae</taxon>
        <taxon>Pentapetalae</taxon>
        <taxon>asterids</taxon>
        <taxon>lamiids</taxon>
        <taxon>Solanales</taxon>
        <taxon>Solanaceae</taxon>
        <taxon>Solanoideae</taxon>
        <taxon>Solaneae</taxon>
        <taxon>Solanum</taxon>
    </lineage>
</organism>
<keyword evidence="4" id="KW-1185">Reference proteome</keyword>
<dbReference type="EMBL" id="JAWPEI010000011">
    <property type="protein sequence ID" value="KAK4710593.1"/>
    <property type="molecule type" value="Genomic_DNA"/>
</dbReference>
<name>A0AAV9KCH6_9SOLN</name>
<evidence type="ECO:0000256" key="2">
    <source>
        <dbReference type="ARBA" id="ARBA00022676"/>
    </source>
</evidence>
<gene>
    <name evidence="3" type="ORF">R3W88_005106</name>
</gene>
<dbReference type="PANTHER" id="PTHR11926:SF1494">
    <property type="entry name" value="FLAVONOL 3-O-GLUCOSYLTRANSFERASE UGT76E12-RELATED"/>
    <property type="match status" value="1"/>
</dbReference>
<dbReference type="AlphaFoldDB" id="A0AAV9KCH6"/>
<evidence type="ECO:0000313" key="3">
    <source>
        <dbReference type="EMBL" id="KAK4710593.1"/>
    </source>
</evidence>
<keyword evidence="2" id="KW-0808">Transferase</keyword>
<evidence type="ECO:0000313" key="4">
    <source>
        <dbReference type="Proteomes" id="UP001311915"/>
    </source>
</evidence>
<proteinExistence type="inferred from homology"/>
<dbReference type="Gene3D" id="3.40.50.2000">
    <property type="entry name" value="Glycogen Phosphorylase B"/>
    <property type="match status" value="1"/>
</dbReference>
<accession>A0AAV9KCH6</accession>
<dbReference type="Proteomes" id="UP001311915">
    <property type="component" value="Unassembled WGS sequence"/>
</dbReference>